<name>A0A177JM12_SPHYA</name>
<evidence type="ECO:0000313" key="1">
    <source>
        <dbReference type="EMBL" id="OAH42272.1"/>
    </source>
</evidence>
<dbReference type="EMBL" id="LSTR01000041">
    <property type="protein sequence ID" value="OAH42272.1"/>
    <property type="molecule type" value="Genomic_DNA"/>
</dbReference>
<reference evidence="1 2" key="1">
    <citation type="submission" date="2016-02" db="EMBL/GenBank/DDBJ databases">
        <authorList>
            <person name="Wen L."/>
            <person name="He K."/>
            <person name="Yang H."/>
        </authorList>
    </citation>
    <scope>NUCLEOTIDE SEQUENCE [LARGE SCALE GENOMIC DNA]</scope>
    <source>
        <strain evidence="1 2">CD09_2</strain>
    </source>
</reference>
<sequence>MAAYYENVSDADREKVWKSVEGCTSREVFSNPHIYEYMEKIAREQNFRIRLETFTERAASLDSLFNILNAFGFQKEHAQKRIENRIHDVSHAIYGSYADLFVTNDGSLRKSSEAIYSLTSIKSKIVDKRGFLELARSWKT</sequence>
<organism evidence="1 2">
    <name type="scientific">Sphingobium yanoikuyae</name>
    <name type="common">Sphingomonas yanoikuyae</name>
    <dbReference type="NCBI Taxonomy" id="13690"/>
    <lineage>
        <taxon>Bacteria</taxon>
        <taxon>Pseudomonadati</taxon>
        <taxon>Pseudomonadota</taxon>
        <taxon>Alphaproteobacteria</taxon>
        <taxon>Sphingomonadales</taxon>
        <taxon>Sphingomonadaceae</taxon>
        <taxon>Sphingobium</taxon>
    </lineage>
</organism>
<accession>A0A177JM12</accession>
<gene>
    <name evidence="1" type="ORF">AX777_13920</name>
</gene>
<proteinExistence type="predicted"/>
<comment type="caution">
    <text evidence="1">The sequence shown here is derived from an EMBL/GenBank/DDBJ whole genome shotgun (WGS) entry which is preliminary data.</text>
</comment>
<dbReference type="AlphaFoldDB" id="A0A177JM12"/>
<protein>
    <submittedName>
        <fullName evidence="1">Uncharacterized protein</fullName>
    </submittedName>
</protein>
<evidence type="ECO:0000313" key="2">
    <source>
        <dbReference type="Proteomes" id="UP000077262"/>
    </source>
</evidence>
<dbReference type="Proteomes" id="UP000077262">
    <property type="component" value="Unassembled WGS sequence"/>
</dbReference>